<keyword evidence="6" id="KW-0663">Pyridoxal phosphate</keyword>
<dbReference type="SUPFAM" id="SSF53383">
    <property type="entry name" value="PLP-dependent transferases"/>
    <property type="match status" value="1"/>
</dbReference>
<comment type="catalytic activity">
    <reaction evidence="9">
        <text>O-phospho-L-threonine + H(+) = (R)-1-aminopropan-2-yl phosphate + CO2</text>
        <dbReference type="Rhea" id="RHEA:11492"/>
        <dbReference type="ChEBI" id="CHEBI:15378"/>
        <dbReference type="ChEBI" id="CHEBI:16526"/>
        <dbReference type="ChEBI" id="CHEBI:58563"/>
        <dbReference type="ChEBI" id="CHEBI:58675"/>
        <dbReference type="EC" id="4.1.1.81"/>
    </reaction>
</comment>
<feature type="domain" description="Aminotransferase class I/classII large" evidence="10">
    <location>
        <begin position="71"/>
        <end position="352"/>
    </location>
</feature>
<dbReference type="EC" id="4.1.1.81" evidence="4"/>
<proteinExistence type="predicted"/>
<dbReference type="InterPro" id="IPR004838">
    <property type="entry name" value="NHTrfase_class1_PyrdxlP-BS"/>
</dbReference>
<dbReference type="PROSITE" id="PS00105">
    <property type="entry name" value="AA_TRANSFER_CLASS_1"/>
    <property type="match status" value="1"/>
</dbReference>
<dbReference type="GO" id="GO:0009236">
    <property type="term" value="P:cobalamin biosynthetic process"/>
    <property type="evidence" value="ECO:0007669"/>
    <property type="project" value="UniProtKB-UniPathway"/>
</dbReference>
<evidence type="ECO:0000256" key="1">
    <source>
        <dbReference type="ARBA" id="ARBA00001933"/>
    </source>
</evidence>
<dbReference type="Gene3D" id="3.40.640.10">
    <property type="entry name" value="Type I PLP-dependent aspartate aminotransferase-like (Major domain)"/>
    <property type="match status" value="1"/>
</dbReference>
<sequence>MTRDNLYFHKHGGALDCQPGLKSDNLLDFSVNVSPLPPPVAITSLDSCEVSRYPSIDGLGIKDFYVGRFGLDSRTVLPTNGAIEGIYLLPRALNVKKVRVLAPSFFDYERACRISGAEVRYIKLKEEDRFTLPSIDTIAAELQGVDAFFAANPNNPTGTRFPKEVFLALASRFPGKWFIMDEAFIQYVDDFPGATLMREVMALKNVIVVHSLTKFYALPGLRLGAVIAHRDVIDVLLRYKEPWTVNIVAEHVARELLECKDYERDVRAMIASERAKIFKRLKKIPGISLKGYAANFFLARWNGGSSLDHLLEFLKKKGILVRDCRNFPGLKDNYFRFAIRKPDENDRLLEQLLSAREEIETVVR</sequence>
<dbReference type="InterPro" id="IPR005860">
    <property type="entry name" value="CobD"/>
</dbReference>
<dbReference type="EMBL" id="PDNZ01000001">
    <property type="protein sequence ID" value="PWW83250.1"/>
    <property type="molecule type" value="Genomic_DNA"/>
</dbReference>
<dbReference type="OrthoDB" id="9813612at2"/>
<dbReference type="InterPro" id="IPR004839">
    <property type="entry name" value="Aminotransferase_I/II_large"/>
</dbReference>
<dbReference type="PANTHER" id="PTHR42885:SF1">
    <property type="entry name" value="THREONINE-PHOSPHATE DECARBOXYLASE"/>
    <property type="match status" value="1"/>
</dbReference>
<evidence type="ECO:0000256" key="5">
    <source>
        <dbReference type="ARBA" id="ARBA00022573"/>
    </source>
</evidence>
<evidence type="ECO:0000313" key="11">
    <source>
        <dbReference type="EMBL" id="PWW83250.1"/>
    </source>
</evidence>
<evidence type="ECO:0000256" key="8">
    <source>
        <dbReference type="ARBA" id="ARBA00029996"/>
    </source>
</evidence>
<evidence type="ECO:0000256" key="3">
    <source>
        <dbReference type="ARBA" id="ARBA00004953"/>
    </source>
</evidence>
<dbReference type="NCBIfam" id="TIGR01140">
    <property type="entry name" value="L_thr_O3P_dcar"/>
    <property type="match status" value="1"/>
</dbReference>
<dbReference type="UniPathway" id="UPA00148"/>
<keyword evidence="5" id="KW-0169">Cobalamin biosynthesis</keyword>
<name>A0A317T9Z2_9CHLB</name>
<comment type="cofactor">
    <cofactor evidence="1">
        <name>pyridoxal 5'-phosphate</name>
        <dbReference type="ChEBI" id="CHEBI:597326"/>
    </cofactor>
</comment>
<reference evidence="12" key="1">
    <citation type="submission" date="2017-10" db="EMBL/GenBank/DDBJ databases">
        <authorList>
            <person name="Gaisin V.A."/>
            <person name="Rysina M.S."/>
            <person name="Grouzdev D.S."/>
        </authorList>
    </citation>
    <scope>NUCLEOTIDE SEQUENCE [LARGE SCALE GENOMIC DNA]</scope>
    <source>
        <strain evidence="12">V1</strain>
    </source>
</reference>
<comment type="function">
    <text evidence="2">Decarboxylates L-threonine-O-3-phosphate to yield (R)-1-amino-2-propanol O-2-phosphate, the precursor for the linkage between the nucleotide loop and the corrin ring in cobalamin.</text>
</comment>
<dbReference type="InterPro" id="IPR015422">
    <property type="entry name" value="PyrdxlP-dep_Trfase_small"/>
</dbReference>
<dbReference type="GO" id="GO:0030170">
    <property type="term" value="F:pyridoxal phosphate binding"/>
    <property type="evidence" value="ECO:0007669"/>
    <property type="project" value="InterPro"/>
</dbReference>
<evidence type="ECO:0000256" key="6">
    <source>
        <dbReference type="ARBA" id="ARBA00022898"/>
    </source>
</evidence>
<dbReference type="Proteomes" id="UP000246278">
    <property type="component" value="Unassembled WGS sequence"/>
</dbReference>
<dbReference type="PANTHER" id="PTHR42885">
    <property type="entry name" value="HISTIDINOL-PHOSPHATE AMINOTRANSFERASE-RELATED"/>
    <property type="match status" value="1"/>
</dbReference>
<accession>A0A317T9Z2</accession>
<dbReference type="InterPro" id="IPR015421">
    <property type="entry name" value="PyrdxlP-dep_Trfase_major"/>
</dbReference>
<dbReference type="InterPro" id="IPR015424">
    <property type="entry name" value="PyrdxlP-dep_Trfase"/>
</dbReference>
<dbReference type="Pfam" id="PF00155">
    <property type="entry name" value="Aminotran_1_2"/>
    <property type="match status" value="1"/>
</dbReference>
<dbReference type="GO" id="GO:0048472">
    <property type="term" value="F:threonine-phosphate decarboxylase activity"/>
    <property type="evidence" value="ECO:0007669"/>
    <property type="project" value="UniProtKB-EC"/>
</dbReference>
<protein>
    <recommendedName>
        <fullName evidence="4">threonine-phosphate decarboxylase</fullName>
        <ecNumber evidence="4">4.1.1.81</ecNumber>
    </recommendedName>
    <alternativeName>
        <fullName evidence="8">L-threonine-O-3-phosphate decarboxylase</fullName>
    </alternativeName>
</protein>
<evidence type="ECO:0000259" key="10">
    <source>
        <dbReference type="Pfam" id="PF00155"/>
    </source>
</evidence>
<evidence type="ECO:0000256" key="7">
    <source>
        <dbReference type="ARBA" id="ARBA00023239"/>
    </source>
</evidence>
<gene>
    <name evidence="11" type="ORF">CR164_01440</name>
</gene>
<dbReference type="AlphaFoldDB" id="A0A317T9Z2"/>
<evidence type="ECO:0000256" key="2">
    <source>
        <dbReference type="ARBA" id="ARBA00003444"/>
    </source>
</evidence>
<comment type="caution">
    <text evidence="11">The sequence shown here is derived from an EMBL/GenBank/DDBJ whole genome shotgun (WGS) entry which is preliminary data.</text>
</comment>
<dbReference type="Gene3D" id="3.90.1150.10">
    <property type="entry name" value="Aspartate Aminotransferase, domain 1"/>
    <property type="match status" value="1"/>
</dbReference>
<keyword evidence="12" id="KW-1185">Reference proteome</keyword>
<comment type="pathway">
    <text evidence="3">Cofactor biosynthesis; adenosylcobalamin biosynthesis.</text>
</comment>
<dbReference type="RefSeq" id="WP_110022130.1">
    <property type="nucleotide sequence ID" value="NZ_PDNZ01000001.1"/>
</dbReference>
<keyword evidence="7" id="KW-0456">Lyase</keyword>
<evidence type="ECO:0000256" key="4">
    <source>
        <dbReference type="ARBA" id="ARBA00012285"/>
    </source>
</evidence>
<evidence type="ECO:0000313" key="12">
    <source>
        <dbReference type="Proteomes" id="UP000246278"/>
    </source>
</evidence>
<evidence type="ECO:0000256" key="9">
    <source>
        <dbReference type="ARBA" id="ARBA00048531"/>
    </source>
</evidence>
<organism evidence="11 12">
    <name type="scientific">Prosthecochloris marina</name>
    <dbReference type="NCBI Taxonomy" id="2017681"/>
    <lineage>
        <taxon>Bacteria</taxon>
        <taxon>Pseudomonadati</taxon>
        <taxon>Chlorobiota</taxon>
        <taxon>Chlorobiia</taxon>
        <taxon>Chlorobiales</taxon>
        <taxon>Chlorobiaceae</taxon>
        <taxon>Prosthecochloris</taxon>
    </lineage>
</organism>
<dbReference type="CDD" id="cd00609">
    <property type="entry name" value="AAT_like"/>
    <property type="match status" value="1"/>
</dbReference>